<dbReference type="KEGG" id="salh:HMF8227_01290"/>
<dbReference type="NCBIfam" id="TIGR03502">
    <property type="entry name" value="lipase_Pla1_cef"/>
    <property type="match status" value="1"/>
</dbReference>
<dbReference type="InterPro" id="IPR020009">
    <property type="entry name" value="VolA/Pla-1/cef"/>
</dbReference>
<protein>
    <submittedName>
        <fullName evidence="2">Triacylglycerol lipase</fullName>
        <ecNumber evidence="2">3.1.1.3</ecNumber>
    </submittedName>
</protein>
<dbReference type="InterPro" id="IPR029058">
    <property type="entry name" value="AB_hydrolase_fold"/>
</dbReference>
<evidence type="ECO:0000313" key="2">
    <source>
        <dbReference type="EMBL" id="AWL11768.1"/>
    </source>
</evidence>
<dbReference type="Pfam" id="PF12262">
    <property type="entry name" value="Lipase_bact_N"/>
    <property type="match status" value="1"/>
</dbReference>
<evidence type="ECO:0000313" key="3">
    <source>
        <dbReference type="Proteomes" id="UP000245728"/>
    </source>
</evidence>
<dbReference type="AlphaFoldDB" id="A0A2S2E2A2"/>
<dbReference type="EC" id="3.1.1.3" evidence="2"/>
<reference evidence="2 3" key="1">
    <citation type="submission" date="2018-05" db="EMBL/GenBank/DDBJ databases">
        <title>Salinimonas sp. HMF8227 Genome sequencing and assembly.</title>
        <authorList>
            <person name="Kang H."/>
            <person name="Kang J."/>
            <person name="Cha I."/>
            <person name="Kim H."/>
            <person name="Joh K."/>
        </authorList>
    </citation>
    <scope>NUCLEOTIDE SEQUENCE [LARGE SCALE GENOMIC DNA]</scope>
    <source>
        <strain evidence="2 3">HMF8227</strain>
    </source>
</reference>
<name>A0A2S2E2A2_9ALTE</name>
<dbReference type="PROSITE" id="PS51257">
    <property type="entry name" value="PROKAR_LIPOPROTEIN"/>
    <property type="match status" value="1"/>
</dbReference>
<dbReference type="RefSeq" id="WP_109339385.1">
    <property type="nucleotide sequence ID" value="NZ_CP029347.1"/>
</dbReference>
<evidence type="ECO:0000259" key="1">
    <source>
        <dbReference type="Pfam" id="PF12262"/>
    </source>
</evidence>
<dbReference type="EMBL" id="CP029347">
    <property type="protein sequence ID" value="AWL11768.1"/>
    <property type="molecule type" value="Genomic_DNA"/>
</dbReference>
<dbReference type="OrthoDB" id="5477453at2"/>
<dbReference type="SUPFAM" id="SSF53474">
    <property type="entry name" value="alpha/beta-Hydrolases"/>
    <property type="match status" value="1"/>
</dbReference>
<dbReference type="GO" id="GO:0004806">
    <property type="term" value="F:triacylglycerol lipase activity"/>
    <property type="evidence" value="ECO:0007669"/>
    <property type="project" value="UniProtKB-EC"/>
</dbReference>
<organism evidence="2 3">
    <name type="scientific">Saliniradius amylolyticus</name>
    <dbReference type="NCBI Taxonomy" id="2183582"/>
    <lineage>
        <taxon>Bacteria</taxon>
        <taxon>Pseudomonadati</taxon>
        <taxon>Pseudomonadota</taxon>
        <taxon>Gammaproteobacteria</taxon>
        <taxon>Alteromonadales</taxon>
        <taxon>Alteromonadaceae</taxon>
        <taxon>Saliniradius</taxon>
    </lineage>
</organism>
<dbReference type="InterPro" id="IPR025920">
    <property type="entry name" value="Lipase_bact_N"/>
</dbReference>
<proteinExistence type="predicted"/>
<accession>A0A2S2E2A2</accession>
<dbReference type="Proteomes" id="UP000245728">
    <property type="component" value="Chromosome"/>
</dbReference>
<sequence length="840" mass="87122">MKKLVLSATIATVLGLTGCGGGETLEELQNEAEQSPTPPTSRIVFDPAASNLNVPNDLLMIPNGDLFDFTINTVSVAEFDPGNPQHALSALDGWSTQHPFTININVPEGSSLNEDTLMDAIHIYEATQALEGESQICQGIAAEAGAPGLPCELGDELVYGVDYVAQMPDPSSGTINVVPLKPLKSGQGYVLAMTESLRDSAGNAVKGSTTWDLVKQDPEVNPLATPDQLQLQGIVNTFIPLLEDRGLVRERVSYAAYFSTQSTGEVLSTIRKMEIGEYAQTLQGALGQGLPLQQAQAAAAGTLPEVTASVAAGSVYPQILQVSLPADQLAGIQAAGLDNCSNLFTAAGAGDPTAGQLVGQFGAFCAADLAVGSASLPYYSSADMPMDQWWRAACTSGAMLQAMGQEQVTQLIAAGAVGENNALCQALSDGQLFDLNLSAVGIDDPRHLTKYNPIPEQQSVQDVPVQYTVPNLAFQNMVAASTPGLEPIAAMPENGWPVVILQHGITSKKEDMLAMTGALSLFGFATVAIDHPLHGERGFGQVNATTGSATAYMNLANLLVTRDNLRQSIADTLALRLGLNALNDATGQVTINPNAVSYVGHSLGGITGTAALAIANSELDGQLADFASMTAMESATLAMPGGGIAGFLLDSPTFGPVVKGSLLAASSEDFQQALQAYMVENGLTDPVSAAAQFYPLFEQSLSGAQKAEIESTFAGFAFAAQTVVDAADPNNYAATVAENTNVHLIEVVGDGSEQNLPDQVIPNSTSLPLAGTEPLIQLLGLPNIVSTTVGEGAVRFNQGGHSSLLDPSSSAAATSEMQTQVGAFLSNGAIVISNEAVIAQ</sequence>
<dbReference type="Gene3D" id="3.40.50.1820">
    <property type="entry name" value="alpha/beta hydrolase"/>
    <property type="match status" value="1"/>
</dbReference>
<gene>
    <name evidence="2" type="ORF">HMF8227_01290</name>
</gene>
<feature type="domain" description="Bacterial virulence factor lipase N-terminal" evidence="1">
    <location>
        <begin position="78"/>
        <end position="270"/>
    </location>
</feature>
<keyword evidence="3" id="KW-1185">Reference proteome</keyword>
<keyword evidence="2" id="KW-0378">Hydrolase</keyword>